<dbReference type="SMART" id="SM00479">
    <property type="entry name" value="EXOIII"/>
    <property type="match status" value="1"/>
</dbReference>
<sequence length="209" mass="24140">MFRLEYISIDFETANEKRFSPCAVGIVVANETGIIDEYYSLINPNMYFSSFNTRIHGITEDDVKEAPTFEEVWPTLNHFLSNSLAIAHNASFDMSVIRQTLDRNRIQYPELDYLCTANIAKSVWPDLHNHKLNTLADYHGISFDHHHALEDARVAAKVFLKALEAYEADSIDTFLEKSKITKGRIFERGYYPPKVKRAKKQTTKIYLQL</sequence>
<dbReference type="GO" id="GO:0003677">
    <property type="term" value="F:DNA binding"/>
    <property type="evidence" value="ECO:0007669"/>
    <property type="project" value="InterPro"/>
</dbReference>
<dbReference type="GO" id="GO:0006260">
    <property type="term" value="P:DNA replication"/>
    <property type="evidence" value="ECO:0007669"/>
    <property type="project" value="InterPro"/>
</dbReference>
<evidence type="ECO:0000313" key="6">
    <source>
        <dbReference type="Proteomes" id="UP000469125"/>
    </source>
</evidence>
<comment type="caution">
    <text evidence="5">The sequence shown here is derived from an EMBL/GenBank/DDBJ whole genome shotgun (WGS) entry which is preliminary data.</text>
</comment>
<dbReference type="SUPFAM" id="SSF53098">
    <property type="entry name" value="Ribonuclease H-like"/>
    <property type="match status" value="1"/>
</dbReference>
<organism evidence="5 6">
    <name type="scientific">Ornithinibacillus caprae</name>
    <dbReference type="NCBI Taxonomy" id="2678566"/>
    <lineage>
        <taxon>Bacteria</taxon>
        <taxon>Bacillati</taxon>
        <taxon>Bacillota</taxon>
        <taxon>Bacilli</taxon>
        <taxon>Bacillales</taxon>
        <taxon>Bacillaceae</taxon>
        <taxon>Ornithinibacillus</taxon>
    </lineage>
</organism>
<dbReference type="CDD" id="cd06130">
    <property type="entry name" value="DNA_pol_III_epsilon_like"/>
    <property type="match status" value="1"/>
</dbReference>
<feature type="domain" description="Exonuclease" evidence="4">
    <location>
        <begin position="5"/>
        <end position="168"/>
    </location>
</feature>
<dbReference type="GO" id="GO:0005829">
    <property type="term" value="C:cytosol"/>
    <property type="evidence" value="ECO:0007669"/>
    <property type="project" value="TreeGrafter"/>
</dbReference>
<keyword evidence="6" id="KW-1185">Reference proteome</keyword>
<name>A0A6N8FKJ8_9BACI</name>
<dbReference type="FunFam" id="3.30.420.10:FF:000045">
    <property type="entry name" value="3'-5' exonuclease DinG"/>
    <property type="match status" value="1"/>
</dbReference>
<dbReference type="PANTHER" id="PTHR30231:SF42">
    <property type="entry name" value="EXONUCLEASE"/>
    <property type="match status" value="1"/>
</dbReference>
<dbReference type="InterPro" id="IPR012337">
    <property type="entry name" value="RNaseH-like_sf"/>
</dbReference>
<evidence type="ECO:0000259" key="4">
    <source>
        <dbReference type="SMART" id="SM00479"/>
    </source>
</evidence>
<dbReference type="Gene3D" id="3.30.420.10">
    <property type="entry name" value="Ribonuclease H-like superfamily/Ribonuclease H"/>
    <property type="match status" value="1"/>
</dbReference>
<dbReference type="NCBIfam" id="TIGR00573">
    <property type="entry name" value="dnaq"/>
    <property type="match status" value="1"/>
</dbReference>
<evidence type="ECO:0000256" key="1">
    <source>
        <dbReference type="ARBA" id="ARBA00022722"/>
    </source>
</evidence>
<evidence type="ECO:0000313" key="5">
    <source>
        <dbReference type="EMBL" id="MUK88844.1"/>
    </source>
</evidence>
<dbReference type="EMBL" id="WOCA01000007">
    <property type="protein sequence ID" value="MUK88844.1"/>
    <property type="molecule type" value="Genomic_DNA"/>
</dbReference>
<dbReference type="InterPro" id="IPR013520">
    <property type="entry name" value="Ribonucl_H"/>
</dbReference>
<keyword evidence="3" id="KW-0269">Exonuclease</keyword>
<reference evidence="5 6" key="1">
    <citation type="submission" date="2019-11" db="EMBL/GenBank/DDBJ databases">
        <authorList>
            <person name="Li X."/>
        </authorList>
    </citation>
    <scope>NUCLEOTIDE SEQUENCE [LARGE SCALE GENOMIC DNA]</scope>
    <source>
        <strain evidence="5 6">L9</strain>
    </source>
</reference>
<evidence type="ECO:0000256" key="2">
    <source>
        <dbReference type="ARBA" id="ARBA00022801"/>
    </source>
</evidence>
<dbReference type="PANTHER" id="PTHR30231">
    <property type="entry name" value="DNA POLYMERASE III SUBUNIT EPSILON"/>
    <property type="match status" value="1"/>
</dbReference>
<proteinExistence type="predicted"/>
<accession>A0A6N8FKJ8</accession>
<dbReference type="GO" id="GO:0003887">
    <property type="term" value="F:DNA-directed DNA polymerase activity"/>
    <property type="evidence" value="ECO:0007669"/>
    <property type="project" value="InterPro"/>
</dbReference>
<dbReference type="AlphaFoldDB" id="A0A6N8FKJ8"/>
<dbReference type="Proteomes" id="UP000469125">
    <property type="component" value="Unassembled WGS sequence"/>
</dbReference>
<dbReference type="InterPro" id="IPR036397">
    <property type="entry name" value="RNaseH_sf"/>
</dbReference>
<dbReference type="GO" id="GO:0008408">
    <property type="term" value="F:3'-5' exonuclease activity"/>
    <property type="evidence" value="ECO:0007669"/>
    <property type="project" value="TreeGrafter"/>
</dbReference>
<keyword evidence="2" id="KW-0378">Hydrolase</keyword>
<keyword evidence="1" id="KW-0540">Nuclease</keyword>
<protein>
    <recommendedName>
        <fullName evidence="4">Exonuclease domain-containing protein</fullName>
    </recommendedName>
</protein>
<evidence type="ECO:0000256" key="3">
    <source>
        <dbReference type="ARBA" id="ARBA00022839"/>
    </source>
</evidence>
<dbReference type="Pfam" id="PF00929">
    <property type="entry name" value="RNase_T"/>
    <property type="match status" value="1"/>
</dbReference>
<gene>
    <name evidence="5" type="ORF">GMD78_10615</name>
</gene>
<dbReference type="InterPro" id="IPR006054">
    <property type="entry name" value="DnaQ"/>
</dbReference>